<dbReference type="Proteomes" id="UP000318801">
    <property type="component" value="Unassembled WGS sequence"/>
</dbReference>
<evidence type="ECO:0000256" key="1">
    <source>
        <dbReference type="ARBA" id="ARBA00022723"/>
    </source>
</evidence>
<dbReference type="OrthoDB" id="2613830at2"/>
<gene>
    <name evidence="3" type="ORF">FJU08_19295</name>
</gene>
<dbReference type="SUPFAM" id="SSF54593">
    <property type="entry name" value="Glyoxalase/Bleomycin resistance protein/Dihydroxybiphenyl dioxygenase"/>
    <property type="match status" value="1"/>
</dbReference>
<feature type="domain" description="VOC" evidence="2">
    <location>
        <begin position="5"/>
        <end position="153"/>
    </location>
</feature>
<dbReference type="Gene3D" id="3.10.180.10">
    <property type="entry name" value="2,3-Dihydroxybiphenyl 1,2-Dioxygenase, domain 1"/>
    <property type="match status" value="1"/>
</dbReference>
<dbReference type="PROSITE" id="PS51819">
    <property type="entry name" value="VOC"/>
    <property type="match status" value="1"/>
</dbReference>
<dbReference type="EMBL" id="VHLG01000015">
    <property type="protein sequence ID" value="TPW27873.1"/>
    <property type="molecule type" value="Genomic_DNA"/>
</dbReference>
<dbReference type="PANTHER" id="PTHR43048">
    <property type="entry name" value="METHYLMALONYL-COA EPIMERASE"/>
    <property type="match status" value="1"/>
</dbReference>
<keyword evidence="1" id="KW-0479">Metal-binding</keyword>
<accession>A0A506U0K5</accession>
<protein>
    <submittedName>
        <fullName evidence="3">VOC family protein</fullName>
    </submittedName>
</protein>
<dbReference type="GO" id="GO:0046872">
    <property type="term" value="F:metal ion binding"/>
    <property type="evidence" value="ECO:0007669"/>
    <property type="project" value="UniProtKB-KW"/>
</dbReference>
<proteinExistence type="predicted"/>
<evidence type="ECO:0000313" key="3">
    <source>
        <dbReference type="EMBL" id="TPW27873.1"/>
    </source>
</evidence>
<dbReference type="PANTHER" id="PTHR43048:SF6">
    <property type="entry name" value="BLR8189 PROTEIN"/>
    <property type="match status" value="1"/>
</dbReference>
<dbReference type="GO" id="GO:0004493">
    <property type="term" value="F:methylmalonyl-CoA epimerase activity"/>
    <property type="evidence" value="ECO:0007669"/>
    <property type="project" value="TreeGrafter"/>
</dbReference>
<comment type="caution">
    <text evidence="3">The sequence shown here is derived from an EMBL/GenBank/DDBJ whole genome shotgun (WGS) entry which is preliminary data.</text>
</comment>
<dbReference type="InterPro" id="IPR004360">
    <property type="entry name" value="Glyas_Fos-R_dOase_dom"/>
</dbReference>
<dbReference type="RefSeq" id="WP_141150682.1">
    <property type="nucleotide sequence ID" value="NZ_VHLG01000015.1"/>
</dbReference>
<dbReference type="AlphaFoldDB" id="A0A506U0K5"/>
<evidence type="ECO:0000313" key="4">
    <source>
        <dbReference type="Proteomes" id="UP000318801"/>
    </source>
</evidence>
<dbReference type="GO" id="GO:0046491">
    <property type="term" value="P:L-methylmalonyl-CoA metabolic process"/>
    <property type="evidence" value="ECO:0007669"/>
    <property type="project" value="TreeGrafter"/>
</dbReference>
<evidence type="ECO:0000259" key="2">
    <source>
        <dbReference type="PROSITE" id="PS51819"/>
    </source>
</evidence>
<dbReference type="InterPro" id="IPR029068">
    <property type="entry name" value="Glyas_Bleomycin-R_OHBP_Dase"/>
</dbReference>
<dbReference type="InterPro" id="IPR051785">
    <property type="entry name" value="MMCE/EMCE_epimerase"/>
</dbReference>
<dbReference type="Pfam" id="PF00903">
    <property type="entry name" value="Glyoxalase"/>
    <property type="match status" value="1"/>
</dbReference>
<sequence>MTIRGIEHIGITVPDHEEAVAFFAEAFGAEVLFSLTDKTKAPLKGADLAAKNGLNAQTAIVAVSMLRLANGANIEIFEIDRPGMPGGGNIADIGISHFSINVDDIEAAAKRFAEAGGTLLEGPYGLTGQEEGPGNLGRFGLTPWGLLIEFERFSSPMTYDPGTAAERWLPGSDKDK</sequence>
<dbReference type="InterPro" id="IPR037523">
    <property type="entry name" value="VOC_core"/>
</dbReference>
<name>A0A506U0K5_9HYPH</name>
<reference evidence="3 4" key="1">
    <citation type="submission" date="2019-06" db="EMBL/GenBank/DDBJ databases">
        <authorList>
            <person name="Li M."/>
        </authorList>
    </citation>
    <scope>NUCLEOTIDE SEQUENCE [LARGE SCALE GENOMIC DNA]</scope>
    <source>
        <strain evidence="3 4">BGMRC2036</strain>
    </source>
</reference>
<keyword evidence="4" id="KW-1185">Reference proteome</keyword>
<organism evidence="3 4">
    <name type="scientific">Martelella alba</name>
    <dbReference type="NCBI Taxonomy" id="2590451"/>
    <lineage>
        <taxon>Bacteria</taxon>
        <taxon>Pseudomonadati</taxon>
        <taxon>Pseudomonadota</taxon>
        <taxon>Alphaproteobacteria</taxon>
        <taxon>Hyphomicrobiales</taxon>
        <taxon>Aurantimonadaceae</taxon>
        <taxon>Martelella</taxon>
    </lineage>
</organism>